<dbReference type="Gene3D" id="1.25.40.10">
    <property type="entry name" value="Tetratricopeptide repeat domain"/>
    <property type="match status" value="1"/>
</dbReference>
<proteinExistence type="predicted"/>
<dbReference type="SUPFAM" id="SSF53474">
    <property type="entry name" value="alpha/beta-Hydrolases"/>
    <property type="match status" value="1"/>
</dbReference>
<organism evidence="3 4">
    <name type="scientific">Rohdeia mirabilis</name>
    <dbReference type="NCBI Taxonomy" id="2528008"/>
    <lineage>
        <taxon>Bacteria</taxon>
        <taxon>Pseudomonadati</taxon>
        <taxon>Planctomycetota</taxon>
        <taxon>Planctomycetia</taxon>
        <taxon>Planctomycetia incertae sedis</taxon>
        <taxon>Rohdeia</taxon>
    </lineage>
</organism>
<dbReference type="PROSITE" id="PS50005">
    <property type="entry name" value="TPR"/>
    <property type="match status" value="1"/>
</dbReference>
<keyword evidence="1" id="KW-0802">TPR repeat</keyword>
<keyword evidence="2" id="KW-0732">Signal</keyword>
<feature type="repeat" description="TPR" evidence="1">
    <location>
        <begin position="52"/>
        <end position="85"/>
    </location>
</feature>
<dbReference type="SUPFAM" id="SSF48452">
    <property type="entry name" value="TPR-like"/>
    <property type="match status" value="1"/>
</dbReference>
<feature type="signal peptide" evidence="2">
    <location>
        <begin position="1"/>
        <end position="22"/>
    </location>
</feature>
<feature type="chain" id="PRO_5021817341" evidence="2">
    <location>
        <begin position="23"/>
        <end position="383"/>
    </location>
</feature>
<evidence type="ECO:0000256" key="1">
    <source>
        <dbReference type="PROSITE-ProRule" id="PRU00339"/>
    </source>
</evidence>
<dbReference type="Gene3D" id="3.40.50.1820">
    <property type="entry name" value="alpha/beta hydrolase"/>
    <property type="match status" value="1"/>
</dbReference>
<protein>
    <submittedName>
        <fullName evidence="3">Uncharacterized protein</fullName>
    </submittedName>
</protein>
<dbReference type="InterPro" id="IPR019734">
    <property type="entry name" value="TPR_rpt"/>
</dbReference>
<gene>
    <name evidence="3" type="ORF">Pla163_33950</name>
</gene>
<evidence type="ECO:0000313" key="3">
    <source>
        <dbReference type="EMBL" id="QDU86244.1"/>
    </source>
</evidence>
<dbReference type="RefSeq" id="WP_419186054.1">
    <property type="nucleotide sequence ID" value="NZ_CP036290.1"/>
</dbReference>
<dbReference type="EMBL" id="CP036290">
    <property type="protein sequence ID" value="QDU86244.1"/>
    <property type="molecule type" value="Genomic_DNA"/>
</dbReference>
<reference evidence="3 4" key="1">
    <citation type="submission" date="2019-02" db="EMBL/GenBank/DDBJ databases">
        <title>Deep-cultivation of Planctomycetes and their phenomic and genomic characterization uncovers novel biology.</title>
        <authorList>
            <person name="Wiegand S."/>
            <person name="Jogler M."/>
            <person name="Boedeker C."/>
            <person name="Pinto D."/>
            <person name="Vollmers J."/>
            <person name="Rivas-Marin E."/>
            <person name="Kohn T."/>
            <person name="Peeters S.H."/>
            <person name="Heuer A."/>
            <person name="Rast P."/>
            <person name="Oberbeckmann S."/>
            <person name="Bunk B."/>
            <person name="Jeske O."/>
            <person name="Meyerdierks A."/>
            <person name="Storesund J.E."/>
            <person name="Kallscheuer N."/>
            <person name="Luecker S."/>
            <person name="Lage O.M."/>
            <person name="Pohl T."/>
            <person name="Merkel B.J."/>
            <person name="Hornburger P."/>
            <person name="Mueller R.-W."/>
            <person name="Bruemmer F."/>
            <person name="Labrenz M."/>
            <person name="Spormann A.M."/>
            <person name="Op den Camp H."/>
            <person name="Overmann J."/>
            <person name="Amann R."/>
            <person name="Jetten M.S.M."/>
            <person name="Mascher T."/>
            <person name="Medema M.H."/>
            <person name="Devos D.P."/>
            <person name="Kaster A.-K."/>
            <person name="Ovreas L."/>
            <person name="Rohde M."/>
            <person name="Galperin M.Y."/>
            <person name="Jogler C."/>
        </authorList>
    </citation>
    <scope>NUCLEOTIDE SEQUENCE [LARGE SCALE GENOMIC DNA]</scope>
    <source>
        <strain evidence="3 4">Pla163</strain>
    </source>
</reference>
<dbReference type="InterPro" id="IPR029058">
    <property type="entry name" value="AB_hydrolase_fold"/>
</dbReference>
<evidence type="ECO:0000256" key="2">
    <source>
        <dbReference type="SAM" id="SignalP"/>
    </source>
</evidence>
<dbReference type="InterPro" id="IPR011990">
    <property type="entry name" value="TPR-like_helical_dom_sf"/>
</dbReference>
<evidence type="ECO:0000313" key="4">
    <source>
        <dbReference type="Proteomes" id="UP000319342"/>
    </source>
</evidence>
<keyword evidence="4" id="KW-1185">Reference proteome</keyword>
<name>A0A518D454_9BACT</name>
<dbReference type="AlphaFoldDB" id="A0A518D454"/>
<accession>A0A518D454</accession>
<dbReference type="NCBIfam" id="NF047558">
    <property type="entry name" value="TPR_END_plus"/>
    <property type="match status" value="1"/>
</dbReference>
<sequence precursor="true">MTHAALRQLCALALLLPLVACGTTAPHDGAPRSAGAAAEPSAASESFARLDYPRAFELGLAALDEGRLETAIGAFERALELWPQNATVAYNLACAHSLAGAEDVAFTWLGRAADWGFGLGDGNFALAQTDPDLAALRSDWRFDAFLARMAGTLANVERRTSAPLLALTPTGADPRGVLVVLLDVGHTAKSARVGPWPDVAAELGFALVVAPGSLAVGANEDDGLAWFGEAAAYFEAPARYEDPTVDLVRRVVDENGWRDLPLVLAGEGQGGIVAAHMALRHHTLFDGVVVVEAPLFDPLLRRAFAARSGPILLVARLVWTAEPTFLVDTDETRASYGATALGLLEQLDVDARLERLSAWPTWTDREAVVPELVRAVRGVAATN</sequence>
<dbReference type="Proteomes" id="UP000319342">
    <property type="component" value="Chromosome"/>
</dbReference>